<gene>
    <name evidence="1" type="ORF">GTW51_12830</name>
</gene>
<dbReference type="InterPro" id="IPR007729">
    <property type="entry name" value="DGOK"/>
</dbReference>
<evidence type="ECO:0000313" key="2">
    <source>
        <dbReference type="Proteomes" id="UP000476332"/>
    </source>
</evidence>
<dbReference type="GO" id="GO:0008671">
    <property type="term" value="F:2-dehydro-3-deoxygalactonokinase activity"/>
    <property type="evidence" value="ECO:0007669"/>
    <property type="project" value="InterPro"/>
</dbReference>
<comment type="caution">
    <text evidence="1">The sequence shown here is derived from an EMBL/GenBank/DDBJ whole genome shotgun (WGS) entry which is preliminary data.</text>
</comment>
<keyword evidence="1" id="KW-0808">Transferase</keyword>
<dbReference type="AlphaFoldDB" id="A0A6L9MIB3"/>
<keyword evidence="2" id="KW-1185">Reference proteome</keyword>
<sequence length="300" mass="31330">MSPFCALVDWGTSSFRLWLVDEAGTVLSERRSEEGMLAAGPDSFAAILEAHLAALKAPADLPVVACGMVGARQGWVEAPYADTPASVAAIAAKACHVPGHPRPVYILPGVAQRLGEAPDVMRGEETQLLGLPERSQTQIVCLPGTHSKWVVLGDGHIERFATFVTGDLFAAASGHTILKHSVADPAAPFDPDRFRAAFLAGLERPAEFTNRLFAIRAGGLLGVGDSGDGGAALSGLLVGLEFAGARSRFGGIDRMTLVASGPLLEVYRLAAEAAEMAVEPEDAEHAVKAGLLACSREILS</sequence>
<dbReference type="EMBL" id="JAAAMJ010000009">
    <property type="protein sequence ID" value="NDV87584.1"/>
    <property type="molecule type" value="Genomic_DNA"/>
</dbReference>
<protein>
    <submittedName>
        <fullName evidence="1">2-dehydro-3-deoxygalactonokinase</fullName>
    </submittedName>
</protein>
<evidence type="ECO:0000313" key="1">
    <source>
        <dbReference type="EMBL" id="NDV87584.1"/>
    </source>
</evidence>
<dbReference type="GO" id="GO:0034194">
    <property type="term" value="P:D-galactonate catabolic process"/>
    <property type="evidence" value="ECO:0007669"/>
    <property type="project" value="InterPro"/>
</dbReference>
<accession>A0A6L9MIB3</accession>
<dbReference type="SUPFAM" id="SSF53067">
    <property type="entry name" value="Actin-like ATPase domain"/>
    <property type="match status" value="1"/>
</dbReference>
<dbReference type="InterPro" id="IPR042257">
    <property type="entry name" value="DGOK_C"/>
</dbReference>
<name>A0A6L9MIB3_9HYPH</name>
<dbReference type="RefSeq" id="WP_163044334.1">
    <property type="nucleotide sequence ID" value="NZ_JAAAMJ010000009.1"/>
</dbReference>
<dbReference type="InterPro" id="IPR042258">
    <property type="entry name" value="DGOK_N"/>
</dbReference>
<reference evidence="1 2" key="1">
    <citation type="submission" date="2020-01" db="EMBL/GenBank/DDBJ databases">
        <title>Genomes of bacteria type strains.</title>
        <authorList>
            <person name="Chen J."/>
            <person name="Zhu S."/>
            <person name="Chen J."/>
        </authorList>
    </citation>
    <scope>NUCLEOTIDE SEQUENCE [LARGE SCALE GENOMIC DNA]</scope>
    <source>
        <strain evidence="1 2">KCTC 52919</strain>
    </source>
</reference>
<dbReference type="InterPro" id="IPR043129">
    <property type="entry name" value="ATPase_NBD"/>
</dbReference>
<proteinExistence type="predicted"/>
<organism evidence="1 2">
    <name type="scientific">Aurantimonas aggregata</name>
    <dbReference type="NCBI Taxonomy" id="2047720"/>
    <lineage>
        <taxon>Bacteria</taxon>
        <taxon>Pseudomonadati</taxon>
        <taxon>Pseudomonadota</taxon>
        <taxon>Alphaproteobacteria</taxon>
        <taxon>Hyphomicrobiales</taxon>
        <taxon>Aurantimonadaceae</taxon>
        <taxon>Aurantimonas</taxon>
    </lineage>
</organism>
<dbReference type="Pfam" id="PF05035">
    <property type="entry name" value="DGOK"/>
    <property type="match status" value="1"/>
</dbReference>
<dbReference type="Gene3D" id="3.30.420.310">
    <property type="entry name" value="2-keto-3-deoxy-galactonokinase, C-terminal domain"/>
    <property type="match status" value="1"/>
</dbReference>
<keyword evidence="1" id="KW-0418">Kinase</keyword>
<dbReference type="Gene3D" id="3.30.420.300">
    <property type="entry name" value="2-keto-3-deoxy-galactonokinase, substrate binding domain"/>
    <property type="match status" value="1"/>
</dbReference>
<dbReference type="Proteomes" id="UP000476332">
    <property type="component" value="Unassembled WGS sequence"/>
</dbReference>